<gene>
    <name evidence="2" type="ORF">HAX54_017915</name>
</gene>
<accession>A0ABS8RJ62</accession>
<dbReference type="NCBIfam" id="TIGR01640">
    <property type="entry name" value="F_box_assoc_1"/>
    <property type="match status" value="1"/>
</dbReference>
<feature type="domain" description="F-box associated beta-propeller type 3" evidence="1">
    <location>
        <begin position="159"/>
        <end position="268"/>
    </location>
</feature>
<proteinExistence type="predicted"/>
<evidence type="ECO:0000259" key="1">
    <source>
        <dbReference type="Pfam" id="PF08268"/>
    </source>
</evidence>
<organism evidence="2 3">
    <name type="scientific">Datura stramonium</name>
    <name type="common">Jimsonweed</name>
    <name type="synonym">Common thornapple</name>
    <dbReference type="NCBI Taxonomy" id="4076"/>
    <lineage>
        <taxon>Eukaryota</taxon>
        <taxon>Viridiplantae</taxon>
        <taxon>Streptophyta</taxon>
        <taxon>Embryophyta</taxon>
        <taxon>Tracheophyta</taxon>
        <taxon>Spermatophyta</taxon>
        <taxon>Magnoliopsida</taxon>
        <taxon>eudicotyledons</taxon>
        <taxon>Gunneridae</taxon>
        <taxon>Pentapetalae</taxon>
        <taxon>asterids</taxon>
        <taxon>lamiids</taxon>
        <taxon>Solanales</taxon>
        <taxon>Solanaceae</taxon>
        <taxon>Solanoideae</taxon>
        <taxon>Datureae</taxon>
        <taxon>Datura</taxon>
    </lineage>
</organism>
<comment type="caution">
    <text evidence="2">The sequence shown here is derived from an EMBL/GenBank/DDBJ whole genome shotgun (WGS) entry which is preliminary data.</text>
</comment>
<dbReference type="InterPro" id="IPR013187">
    <property type="entry name" value="F-box-assoc_dom_typ3"/>
</dbReference>
<dbReference type="Proteomes" id="UP000823775">
    <property type="component" value="Unassembled WGS sequence"/>
</dbReference>
<evidence type="ECO:0000313" key="2">
    <source>
        <dbReference type="EMBL" id="MCD7446853.1"/>
    </source>
</evidence>
<dbReference type="PANTHER" id="PTHR31111:SF41">
    <property type="entry name" value="F-BOX ASSOCIATED DOMAIN-CONTAINING PROTEIN"/>
    <property type="match status" value="1"/>
</dbReference>
<keyword evidence="3" id="KW-1185">Reference proteome</keyword>
<dbReference type="Pfam" id="PF08268">
    <property type="entry name" value="FBA_3"/>
    <property type="match status" value="1"/>
</dbReference>
<dbReference type="EMBL" id="JACEIK010000022">
    <property type="protein sequence ID" value="MCD7446853.1"/>
    <property type="molecule type" value="Genomic_DNA"/>
</dbReference>
<dbReference type="InterPro" id="IPR017451">
    <property type="entry name" value="F-box-assoc_interact_dom"/>
</dbReference>
<evidence type="ECO:0000313" key="3">
    <source>
        <dbReference type="Proteomes" id="UP000823775"/>
    </source>
</evidence>
<name>A0ABS8RJ62_DATST</name>
<dbReference type="PANTHER" id="PTHR31111">
    <property type="entry name" value="BNAA05G37150D PROTEIN-RELATED"/>
    <property type="match status" value="1"/>
</dbReference>
<dbReference type="SUPFAM" id="SSF81383">
    <property type="entry name" value="F-box domain"/>
    <property type="match status" value="1"/>
</dbReference>
<dbReference type="InterPro" id="IPR036047">
    <property type="entry name" value="F-box-like_dom_sf"/>
</dbReference>
<protein>
    <recommendedName>
        <fullName evidence="1">F-box associated beta-propeller type 3 domain-containing protein</fullName>
    </recommendedName>
</protein>
<reference evidence="2 3" key="1">
    <citation type="journal article" date="2021" name="BMC Genomics">
        <title>Datura genome reveals duplications of psychoactive alkaloid biosynthetic genes and high mutation rate following tissue culture.</title>
        <authorList>
            <person name="Rajewski A."/>
            <person name="Carter-House D."/>
            <person name="Stajich J."/>
            <person name="Litt A."/>
        </authorList>
    </citation>
    <scope>NUCLEOTIDE SEQUENCE [LARGE SCALE GENOMIC DNA]</scope>
    <source>
        <strain evidence="2">AR-01</strain>
    </source>
</reference>
<sequence>MEKEKNPSIPQEIIFEIWSWLPAKSLMRFKCLTRFCNSLVSESDFVDIHSYHSMTRPGGKKFLLHGAGVYYTAEEKKDGKASVSVLQIERFDELNLHVPAYSCLNCVNGLFCIWGPLSVRPATIFNPSTRELRFLPNLNEDFVRPNYSLALNRKKRSTNNHECAIAAFDVKPEKFEIIALWNASLWGYNYELIEVKGKLAVINYGKWVSGYFDLWILEQTPKREWQRHTIHFPSTRKDTQYSIMPCFASHDGEIVVIVNLKSVLYVVRVMMSQEKVGRN</sequence>